<dbReference type="GO" id="GO:0046491">
    <property type="term" value="P:L-methylmalonyl-CoA metabolic process"/>
    <property type="evidence" value="ECO:0007669"/>
    <property type="project" value="TreeGrafter"/>
</dbReference>
<keyword evidence="3" id="KW-0223">Dioxygenase</keyword>
<dbReference type="RefSeq" id="WP_183337893.1">
    <property type="nucleotide sequence ID" value="NZ_JACHNU010000001.1"/>
</dbReference>
<evidence type="ECO:0000256" key="1">
    <source>
        <dbReference type="ARBA" id="ARBA00022723"/>
    </source>
</evidence>
<reference evidence="3 4" key="1">
    <citation type="submission" date="2020-08" db="EMBL/GenBank/DDBJ databases">
        <title>Genomic Encyclopedia of Archaeal and Bacterial Type Strains, Phase II (KMG-II): from individual species to whole genera.</title>
        <authorList>
            <person name="Goeker M."/>
        </authorList>
    </citation>
    <scope>NUCLEOTIDE SEQUENCE [LARGE SCALE GENOMIC DNA]</scope>
    <source>
        <strain evidence="3 4">DSM 23288</strain>
    </source>
</reference>
<dbReference type="PANTHER" id="PTHR43048:SF3">
    <property type="entry name" value="METHYLMALONYL-COA EPIMERASE, MITOCHONDRIAL"/>
    <property type="match status" value="1"/>
</dbReference>
<dbReference type="PROSITE" id="PS51819">
    <property type="entry name" value="VOC"/>
    <property type="match status" value="1"/>
</dbReference>
<dbReference type="EMBL" id="JACHNU010000001">
    <property type="protein sequence ID" value="MBB4660502.1"/>
    <property type="molecule type" value="Genomic_DNA"/>
</dbReference>
<keyword evidence="3" id="KW-0456">Lyase</keyword>
<gene>
    <name evidence="3" type="ORF">BDZ31_000075</name>
</gene>
<dbReference type="InterPro" id="IPR037523">
    <property type="entry name" value="VOC_core"/>
</dbReference>
<dbReference type="GO" id="GO:0004493">
    <property type="term" value="F:methylmalonyl-CoA epimerase activity"/>
    <property type="evidence" value="ECO:0007669"/>
    <property type="project" value="TreeGrafter"/>
</dbReference>
<dbReference type="InterPro" id="IPR004360">
    <property type="entry name" value="Glyas_Fos-R_dOase_dom"/>
</dbReference>
<dbReference type="GO" id="GO:0051213">
    <property type="term" value="F:dioxygenase activity"/>
    <property type="evidence" value="ECO:0007669"/>
    <property type="project" value="UniProtKB-KW"/>
</dbReference>
<dbReference type="Gene3D" id="3.10.180.10">
    <property type="entry name" value="2,3-Dihydroxybiphenyl 1,2-Dioxygenase, domain 1"/>
    <property type="match status" value="1"/>
</dbReference>
<dbReference type="AlphaFoldDB" id="A0A840I7L2"/>
<dbReference type="PANTHER" id="PTHR43048">
    <property type="entry name" value="METHYLMALONYL-COA EPIMERASE"/>
    <property type="match status" value="1"/>
</dbReference>
<dbReference type="Pfam" id="PF00903">
    <property type="entry name" value="Glyoxalase"/>
    <property type="match status" value="1"/>
</dbReference>
<keyword evidence="1" id="KW-0479">Metal-binding</keyword>
<keyword evidence="3" id="KW-0560">Oxidoreductase</keyword>
<organism evidence="3 4">
    <name type="scientific">Conexibacter arvalis</name>
    <dbReference type="NCBI Taxonomy" id="912552"/>
    <lineage>
        <taxon>Bacteria</taxon>
        <taxon>Bacillati</taxon>
        <taxon>Actinomycetota</taxon>
        <taxon>Thermoleophilia</taxon>
        <taxon>Solirubrobacterales</taxon>
        <taxon>Conexibacteraceae</taxon>
        <taxon>Conexibacter</taxon>
    </lineage>
</organism>
<dbReference type="SUPFAM" id="SSF54593">
    <property type="entry name" value="Glyoxalase/Bleomycin resistance protein/Dihydroxybiphenyl dioxygenase"/>
    <property type="match status" value="1"/>
</dbReference>
<evidence type="ECO:0000313" key="3">
    <source>
        <dbReference type="EMBL" id="MBB4660502.1"/>
    </source>
</evidence>
<sequence>MHFTGLDHVGFTVSDLDRSIAWYGELLGTEPTVRKIWERPYLGRIVGYPGCRIDVAVLPLPGTFLELIQYLDPPPQTGSMETFTVGNGHLCLITEDLAADYARLRGRAEFRSPEPVRVEWGPYEGGYICYLRDPDGITVELVQLPPGGPAFAEAAA</sequence>
<dbReference type="InterPro" id="IPR051785">
    <property type="entry name" value="MMCE/EMCE_epimerase"/>
</dbReference>
<dbReference type="InterPro" id="IPR029068">
    <property type="entry name" value="Glyas_Bleomycin-R_OHBP_Dase"/>
</dbReference>
<dbReference type="Proteomes" id="UP000585272">
    <property type="component" value="Unassembled WGS sequence"/>
</dbReference>
<dbReference type="GO" id="GO:0016829">
    <property type="term" value="F:lyase activity"/>
    <property type="evidence" value="ECO:0007669"/>
    <property type="project" value="UniProtKB-KW"/>
</dbReference>
<evidence type="ECO:0000259" key="2">
    <source>
        <dbReference type="PROSITE" id="PS51819"/>
    </source>
</evidence>
<dbReference type="GO" id="GO:0046872">
    <property type="term" value="F:metal ion binding"/>
    <property type="evidence" value="ECO:0007669"/>
    <property type="project" value="UniProtKB-KW"/>
</dbReference>
<keyword evidence="4" id="KW-1185">Reference proteome</keyword>
<proteinExistence type="predicted"/>
<feature type="domain" description="VOC" evidence="2">
    <location>
        <begin position="5"/>
        <end position="144"/>
    </location>
</feature>
<name>A0A840I7L2_9ACTN</name>
<comment type="caution">
    <text evidence="3">The sequence shown here is derived from an EMBL/GenBank/DDBJ whole genome shotgun (WGS) entry which is preliminary data.</text>
</comment>
<evidence type="ECO:0000313" key="4">
    <source>
        <dbReference type="Proteomes" id="UP000585272"/>
    </source>
</evidence>
<accession>A0A840I7L2</accession>
<protein>
    <submittedName>
        <fullName evidence="3">Catechol 2,3-dioxygenase-like lactoylglutathione lyase family enzyme</fullName>
    </submittedName>
</protein>